<keyword evidence="3" id="KW-1185">Reference proteome</keyword>
<evidence type="ECO:0000313" key="3">
    <source>
        <dbReference type="Proteomes" id="UP000224567"/>
    </source>
</evidence>
<reference evidence="3" key="2">
    <citation type="journal article" date="2017" name="J. Anim. Genet.">
        <title>Multiple reference genome sequences of hot pepper reveal the massive evolution of plant disease resistance genes by retroduplication.</title>
        <authorList>
            <person name="Kim S."/>
            <person name="Park J."/>
            <person name="Yeom S.-I."/>
            <person name="Kim Y.-M."/>
            <person name="Seo E."/>
            <person name="Kim K.-T."/>
            <person name="Kim M.-S."/>
            <person name="Lee J.M."/>
            <person name="Cheong K."/>
            <person name="Shin H.-S."/>
            <person name="Kim S.-B."/>
            <person name="Han K."/>
            <person name="Lee J."/>
            <person name="Park M."/>
            <person name="Lee H.-A."/>
            <person name="Lee H.-Y."/>
            <person name="Lee Y."/>
            <person name="Oh S."/>
            <person name="Lee J.H."/>
            <person name="Choi E."/>
            <person name="Choi E."/>
            <person name="Lee S.E."/>
            <person name="Jeon J."/>
            <person name="Kim H."/>
            <person name="Choi G."/>
            <person name="Song H."/>
            <person name="Lee J."/>
            <person name="Lee S.-C."/>
            <person name="Kwon J.-K."/>
            <person name="Lee H.-Y."/>
            <person name="Koo N."/>
            <person name="Hong Y."/>
            <person name="Kim R.W."/>
            <person name="Kang W.-H."/>
            <person name="Huh J.H."/>
            <person name="Kang B.-C."/>
            <person name="Yang T.-J."/>
            <person name="Lee Y.-H."/>
            <person name="Bennetzen J.L."/>
            <person name="Choi D."/>
        </authorList>
    </citation>
    <scope>NUCLEOTIDE SEQUENCE [LARGE SCALE GENOMIC DNA]</scope>
    <source>
        <strain evidence="3">cv. PBC81</strain>
    </source>
</reference>
<organism evidence="2 3">
    <name type="scientific">Capsicum baccatum</name>
    <name type="common">Peruvian pepper</name>
    <dbReference type="NCBI Taxonomy" id="33114"/>
    <lineage>
        <taxon>Eukaryota</taxon>
        <taxon>Viridiplantae</taxon>
        <taxon>Streptophyta</taxon>
        <taxon>Embryophyta</taxon>
        <taxon>Tracheophyta</taxon>
        <taxon>Spermatophyta</taxon>
        <taxon>Magnoliopsida</taxon>
        <taxon>eudicotyledons</taxon>
        <taxon>Gunneridae</taxon>
        <taxon>Pentapetalae</taxon>
        <taxon>asterids</taxon>
        <taxon>lamiids</taxon>
        <taxon>Solanales</taxon>
        <taxon>Solanaceae</taxon>
        <taxon>Solanoideae</taxon>
        <taxon>Capsiceae</taxon>
        <taxon>Capsicum</taxon>
    </lineage>
</organism>
<name>A0A2G2XR95_CAPBA</name>
<reference evidence="2 3" key="1">
    <citation type="journal article" date="2017" name="Genome Biol.">
        <title>New reference genome sequences of hot pepper reveal the massive evolution of plant disease-resistance genes by retroduplication.</title>
        <authorList>
            <person name="Kim S."/>
            <person name="Park J."/>
            <person name="Yeom S.I."/>
            <person name="Kim Y.M."/>
            <person name="Seo E."/>
            <person name="Kim K.T."/>
            <person name="Kim M.S."/>
            <person name="Lee J.M."/>
            <person name="Cheong K."/>
            <person name="Shin H.S."/>
            <person name="Kim S.B."/>
            <person name="Han K."/>
            <person name="Lee J."/>
            <person name="Park M."/>
            <person name="Lee H.A."/>
            <person name="Lee H.Y."/>
            <person name="Lee Y."/>
            <person name="Oh S."/>
            <person name="Lee J.H."/>
            <person name="Choi E."/>
            <person name="Choi E."/>
            <person name="Lee S.E."/>
            <person name="Jeon J."/>
            <person name="Kim H."/>
            <person name="Choi G."/>
            <person name="Song H."/>
            <person name="Lee J."/>
            <person name="Lee S.C."/>
            <person name="Kwon J.K."/>
            <person name="Lee H.Y."/>
            <person name="Koo N."/>
            <person name="Hong Y."/>
            <person name="Kim R.W."/>
            <person name="Kang W.H."/>
            <person name="Huh J.H."/>
            <person name="Kang B.C."/>
            <person name="Yang T.J."/>
            <person name="Lee Y.H."/>
            <person name="Bennetzen J.L."/>
            <person name="Choi D."/>
        </authorList>
    </citation>
    <scope>NUCLEOTIDE SEQUENCE [LARGE SCALE GENOMIC DNA]</scope>
    <source>
        <strain evidence="3">cv. PBC81</strain>
    </source>
</reference>
<comment type="caution">
    <text evidence="2">The sequence shown here is derived from an EMBL/GenBank/DDBJ whole genome shotgun (WGS) entry which is preliminary data.</text>
</comment>
<dbReference type="Proteomes" id="UP000224567">
    <property type="component" value="Unassembled WGS sequence"/>
</dbReference>
<protein>
    <submittedName>
        <fullName evidence="2">Uncharacterized protein</fullName>
    </submittedName>
</protein>
<sequence>MNYEVIHFDLCKSIKQPRDIDVFSVVDVHYEDKKALSVEQQLTVESLSDVLLNFEREEAEEHEETICALTGIRSYSHTPKHSDLDLKSQPSQTVKTSIEEPPVLESK</sequence>
<feature type="region of interest" description="Disordered" evidence="1">
    <location>
        <begin position="78"/>
        <end position="107"/>
    </location>
</feature>
<evidence type="ECO:0000313" key="2">
    <source>
        <dbReference type="EMBL" id="PHT60025.1"/>
    </source>
</evidence>
<accession>A0A2G2XR95</accession>
<gene>
    <name evidence="2" type="ORF">CQW23_02388</name>
</gene>
<evidence type="ECO:0000256" key="1">
    <source>
        <dbReference type="SAM" id="MobiDB-lite"/>
    </source>
</evidence>
<dbReference type="EMBL" id="MLFT02000001">
    <property type="protein sequence ID" value="PHT60025.1"/>
    <property type="molecule type" value="Genomic_DNA"/>
</dbReference>
<dbReference type="AlphaFoldDB" id="A0A2G2XR95"/>
<proteinExistence type="predicted"/>